<organism evidence="2 3">
    <name type="scientific">Lacinutrix gracilariae</name>
    <dbReference type="NCBI Taxonomy" id="1747198"/>
    <lineage>
        <taxon>Bacteria</taxon>
        <taxon>Pseudomonadati</taxon>
        <taxon>Bacteroidota</taxon>
        <taxon>Flavobacteriia</taxon>
        <taxon>Flavobacteriales</taxon>
        <taxon>Flavobacteriaceae</taxon>
        <taxon>Lacinutrix</taxon>
    </lineage>
</organism>
<proteinExistence type="predicted"/>
<dbReference type="RefSeq" id="WP_379901330.1">
    <property type="nucleotide sequence ID" value="NZ_JBHULM010000007.1"/>
</dbReference>
<dbReference type="EMBL" id="JBHULM010000007">
    <property type="protein sequence ID" value="MFD2541529.1"/>
    <property type="molecule type" value="Genomic_DNA"/>
</dbReference>
<feature type="transmembrane region" description="Helical" evidence="1">
    <location>
        <begin position="57"/>
        <end position="79"/>
    </location>
</feature>
<keyword evidence="1" id="KW-0472">Membrane</keyword>
<dbReference type="Proteomes" id="UP001597467">
    <property type="component" value="Unassembled WGS sequence"/>
</dbReference>
<evidence type="ECO:0000313" key="3">
    <source>
        <dbReference type="Proteomes" id="UP001597467"/>
    </source>
</evidence>
<sequence>MTTTTTNKPPIWFWIITVTALIWNLLGVSAYLMQVYMDEETHASLTEAELAMYENLPMWYTAVFGIAVFAGTLGCIALLLRKKWAYPIFLVGAIAVCIQMAYVVLSLKMANVMTILIIIVAIALIWYTKHANKKGWLQ</sequence>
<comment type="caution">
    <text evidence="2">The sequence shown here is derived from an EMBL/GenBank/DDBJ whole genome shotgun (WGS) entry which is preliminary data.</text>
</comment>
<evidence type="ECO:0000313" key="2">
    <source>
        <dbReference type="EMBL" id="MFD2541529.1"/>
    </source>
</evidence>
<keyword evidence="1" id="KW-0812">Transmembrane</keyword>
<keyword evidence="1" id="KW-1133">Transmembrane helix</keyword>
<name>A0ABW5JXZ8_9FLAO</name>
<keyword evidence="3" id="KW-1185">Reference proteome</keyword>
<gene>
    <name evidence="2" type="ORF">ACFSSB_04295</name>
</gene>
<accession>A0ABW5JXZ8</accession>
<protein>
    <recommendedName>
        <fullName evidence="4">Sugar transporter</fullName>
    </recommendedName>
</protein>
<evidence type="ECO:0008006" key="4">
    <source>
        <dbReference type="Google" id="ProtNLM"/>
    </source>
</evidence>
<reference evidence="3" key="1">
    <citation type="journal article" date="2019" name="Int. J. Syst. Evol. Microbiol.">
        <title>The Global Catalogue of Microorganisms (GCM) 10K type strain sequencing project: providing services to taxonomists for standard genome sequencing and annotation.</title>
        <authorList>
            <consortium name="The Broad Institute Genomics Platform"/>
            <consortium name="The Broad Institute Genome Sequencing Center for Infectious Disease"/>
            <person name="Wu L."/>
            <person name="Ma J."/>
        </authorList>
    </citation>
    <scope>NUCLEOTIDE SEQUENCE [LARGE SCALE GENOMIC DNA]</scope>
    <source>
        <strain evidence="3">KCTC 42808</strain>
    </source>
</reference>
<feature type="transmembrane region" description="Helical" evidence="1">
    <location>
        <begin position="86"/>
        <end position="104"/>
    </location>
</feature>
<feature type="transmembrane region" description="Helical" evidence="1">
    <location>
        <begin position="12"/>
        <end position="37"/>
    </location>
</feature>
<evidence type="ECO:0000256" key="1">
    <source>
        <dbReference type="SAM" id="Phobius"/>
    </source>
</evidence>
<feature type="transmembrane region" description="Helical" evidence="1">
    <location>
        <begin position="110"/>
        <end position="128"/>
    </location>
</feature>